<dbReference type="EMBL" id="LBSM01000003">
    <property type="protein sequence ID" value="KKQ18607.1"/>
    <property type="molecule type" value="Genomic_DNA"/>
</dbReference>
<protein>
    <submittedName>
        <fullName evidence="2">Uncharacterized protein</fullName>
    </submittedName>
</protein>
<accession>A0A0G0FLD4</accession>
<dbReference type="AlphaFoldDB" id="A0A0G0FLD4"/>
<evidence type="ECO:0000313" key="3">
    <source>
        <dbReference type="Proteomes" id="UP000034508"/>
    </source>
</evidence>
<evidence type="ECO:0000256" key="1">
    <source>
        <dbReference type="SAM" id="Phobius"/>
    </source>
</evidence>
<keyword evidence="1" id="KW-0812">Transmembrane</keyword>
<gene>
    <name evidence="2" type="ORF">US31_C0003G0036</name>
</gene>
<feature type="transmembrane region" description="Helical" evidence="1">
    <location>
        <begin position="86"/>
        <end position="108"/>
    </location>
</feature>
<feature type="transmembrane region" description="Helical" evidence="1">
    <location>
        <begin position="7"/>
        <end position="28"/>
    </location>
</feature>
<reference evidence="2 3" key="1">
    <citation type="journal article" date="2015" name="Nature">
        <title>rRNA introns, odd ribosomes, and small enigmatic genomes across a large radiation of phyla.</title>
        <authorList>
            <person name="Brown C.T."/>
            <person name="Hug L.A."/>
            <person name="Thomas B.C."/>
            <person name="Sharon I."/>
            <person name="Castelle C.J."/>
            <person name="Singh A."/>
            <person name="Wilkins M.J."/>
            <person name="Williams K.H."/>
            <person name="Banfield J.F."/>
        </authorList>
    </citation>
    <scope>NUCLEOTIDE SEQUENCE [LARGE SCALE GENOMIC DNA]</scope>
</reference>
<evidence type="ECO:0000313" key="2">
    <source>
        <dbReference type="EMBL" id="KKQ18607.1"/>
    </source>
</evidence>
<sequence length="114" mass="12445">MTFLNKIIGYVLLIAGLALIVFMVSQSYSIFTGKALPPVIFKVSSFQSALEKSTEPLDLQGQMQNVVNQQIGQVLPPEILPKIFNLVAWSFFAFILIFAGGTIASIGVKLIKIV</sequence>
<organism evidence="2 3">
    <name type="scientific">Berkelbacteria bacterium GW2011_GWA1_36_9</name>
    <dbReference type="NCBI Taxonomy" id="1618331"/>
    <lineage>
        <taxon>Bacteria</taxon>
        <taxon>Candidatus Berkelbacteria</taxon>
    </lineage>
</organism>
<name>A0A0G0FLD4_9BACT</name>
<keyword evidence="1" id="KW-1133">Transmembrane helix</keyword>
<proteinExistence type="predicted"/>
<keyword evidence="1" id="KW-0472">Membrane</keyword>
<comment type="caution">
    <text evidence="2">The sequence shown here is derived from an EMBL/GenBank/DDBJ whole genome shotgun (WGS) entry which is preliminary data.</text>
</comment>
<dbReference type="Proteomes" id="UP000034508">
    <property type="component" value="Unassembled WGS sequence"/>
</dbReference>